<reference evidence="3" key="1">
    <citation type="journal article" date="2023" name="Comput. Struct. Biotechnol. J.">
        <title>Discovery of a novel marine Bacteroidetes with a rich repertoire of carbohydrate-active enzymes.</title>
        <authorList>
            <person name="Chen B."/>
            <person name="Liu G."/>
            <person name="Chen Q."/>
            <person name="Wang H."/>
            <person name="Liu L."/>
            <person name="Tang K."/>
        </authorList>
    </citation>
    <scope>NUCLEOTIDE SEQUENCE</scope>
    <source>
        <strain evidence="3">TK19036</strain>
    </source>
</reference>
<organism evidence="3">
    <name type="scientific">Roseihalotalea indica</name>
    <dbReference type="NCBI Taxonomy" id="2867963"/>
    <lineage>
        <taxon>Bacteria</taxon>
        <taxon>Pseudomonadati</taxon>
        <taxon>Bacteroidota</taxon>
        <taxon>Cytophagia</taxon>
        <taxon>Cytophagales</taxon>
        <taxon>Catalimonadaceae</taxon>
        <taxon>Roseihalotalea</taxon>
    </lineage>
</organism>
<feature type="transmembrane region" description="Helical" evidence="2">
    <location>
        <begin position="12"/>
        <end position="33"/>
    </location>
</feature>
<evidence type="ECO:0000313" key="3">
    <source>
        <dbReference type="EMBL" id="WKN38684.1"/>
    </source>
</evidence>
<dbReference type="AlphaFoldDB" id="A0AA49GUI5"/>
<gene>
    <name evidence="3" type="ORF">K4G66_08210</name>
</gene>
<keyword evidence="1" id="KW-0175">Coiled coil</keyword>
<protein>
    <submittedName>
        <fullName evidence="3">ATG16 family protein</fullName>
    </submittedName>
</protein>
<evidence type="ECO:0000256" key="2">
    <source>
        <dbReference type="SAM" id="Phobius"/>
    </source>
</evidence>
<sequence>MEKRIHSFFEKIAESLFTLPPIMVGMFAMYAYLVYESQALLITQLPITLTGWHREAAAWFLSVAIHLTILTTAANSKLVHQAFPVLFAMAGYFITTLFFDAWNFGKPPKGIFVSQLFSLLIAVINYLFVYLFVGKWKELKGAQAHNQALQQAEQTVTRLNEELTTAHQTLTSHQTQLTKRNEELKESKQALTELQQTLTKQQRTHQEELQLVAENRMCITCGFKADSYQQLSRYKRDCNLCIRQRKAKKNATQSVSSSHAQ</sequence>
<feature type="coiled-coil region" evidence="1">
    <location>
        <begin position="142"/>
        <end position="204"/>
    </location>
</feature>
<name>A0AA49GUI5_9BACT</name>
<keyword evidence="2" id="KW-0812">Transmembrane</keyword>
<evidence type="ECO:0000256" key="1">
    <source>
        <dbReference type="SAM" id="Coils"/>
    </source>
</evidence>
<keyword evidence="2" id="KW-0472">Membrane</keyword>
<feature type="transmembrane region" description="Helical" evidence="2">
    <location>
        <begin position="111"/>
        <end position="133"/>
    </location>
</feature>
<feature type="transmembrane region" description="Helical" evidence="2">
    <location>
        <begin position="56"/>
        <end position="75"/>
    </location>
</feature>
<proteinExistence type="predicted"/>
<keyword evidence="2" id="KW-1133">Transmembrane helix</keyword>
<accession>A0AA49GUI5</accession>
<feature type="transmembrane region" description="Helical" evidence="2">
    <location>
        <begin position="82"/>
        <end position="99"/>
    </location>
</feature>
<reference evidence="3" key="2">
    <citation type="journal article" date="2024" name="Antonie Van Leeuwenhoek">
        <title>Roseihalotalea indica gen. nov., sp. nov., a halophilic Bacteroidetes from mesopelagic Southwest Indian Ocean with higher carbohydrate metabolic potential.</title>
        <authorList>
            <person name="Chen B."/>
            <person name="Zhang M."/>
            <person name="Lin D."/>
            <person name="Ye J."/>
            <person name="Tang K."/>
        </authorList>
    </citation>
    <scope>NUCLEOTIDE SEQUENCE</scope>
    <source>
        <strain evidence="3">TK19036</strain>
    </source>
</reference>
<dbReference type="EMBL" id="CP120682">
    <property type="protein sequence ID" value="WKN38684.1"/>
    <property type="molecule type" value="Genomic_DNA"/>
</dbReference>